<dbReference type="RefSeq" id="WP_095670721.1">
    <property type="nucleotide sequence ID" value="NZ_CP016769.1"/>
</dbReference>
<dbReference type="GO" id="GO:0006450">
    <property type="term" value="P:regulation of translational fidelity"/>
    <property type="evidence" value="ECO:0007669"/>
    <property type="project" value="TreeGrafter"/>
</dbReference>
<gene>
    <name evidence="13" type="ORF">A1s21148_01430</name>
</gene>
<protein>
    <recommendedName>
        <fullName evidence="10">L-threonylcarbamoyladenylate synthase</fullName>
        <ecNumber evidence="3">2.7.7.87</ecNumber>
    </recommendedName>
    <alternativeName>
        <fullName evidence="10">L-threonylcarbamoyladenylate synthase</fullName>
    </alternativeName>
</protein>
<dbReference type="PANTHER" id="PTHR17490">
    <property type="entry name" value="SUA5"/>
    <property type="match status" value="1"/>
</dbReference>
<evidence type="ECO:0000256" key="5">
    <source>
        <dbReference type="ARBA" id="ARBA00022679"/>
    </source>
</evidence>
<dbReference type="GO" id="GO:0005737">
    <property type="term" value="C:cytoplasm"/>
    <property type="evidence" value="ECO:0007669"/>
    <property type="project" value="UniProtKB-SubCell"/>
</dbReference>
<keyword evidence="8" id="KW-0547">Nucleotide-binding</keyword>
<sequence length="213" mass="22199">MATIDLNSGSLSEHLAKATAALKDGYVIVAPLENSYALVADAFFHDAVRALHVLRGDELGISAQVMIGSSAAVDGIAREISEPVRKLINSFWPGQLSINLKPQRGLNWDLGDGQQLDSFSVRVPSADFILQLAKMHGPLAVASAAPAGNSPITDPFDLTFTELEVAAIFSVGSITQGPATTVVSGDSEPARIVRVGAISAEQITAIAPDISAP</sequence>
<evidence type="ECO:0000256" key="2">
    <source>
        <dbReference type="ARBA" id="ARBA00007663"/>
    </source>
</evidence>
<evidence type="ECO:0000259" key="12">
    <source>
        <dbReference type="PROSITE" id="PS51163"/>
    </source>
</evidence>
<dbReference type="GO" id="GO:0008033">
    <property type="term" value="P:tRNA processing"/>
    <property type="evidence" value="ECO:0007669"/>
    <property type="project" value="UniProtKB-KW"/>
</dbReference>
<keyword evidence="5" id="KW-0808">Transferase</keyword>
<evidence type="ECO:0000256" key="3">
    <source>
        <dbReference type="ARBA" id="ARBA00012584"/>
    </source>
</evidence>
<keyword evidence="6" id="KW-0819">tRNA processing</keyword>
<evidence type="ECO:0000256" key="4">
    <source>
        <dbReference type="ARBA" id="ARBA00022490"/>
    </source>
</evidence>
<keyword evidence="7" id="KW-0548">Nucleotidyltransferase</keyword>
<comment type="similarity">
    <text evidence="2">Belongs to the SUA5 family.</text>
</comment>
<dbReference type="Proteomes" id="UP000217144">
    <property type="component" value="Chromosome"/>
</dbReference>
<name>A0AAC9YPW4_9ACTN</name>
<dbReference type="KEGG" id="plan:A1s21148_01430"/>
<keyword evidence="4" id="KW-0963">Cytoplasm</keyword>
<evidence type="ECO:0000256" key="1">
    <source>
        <dbReference type="ARBA" id="ARBA00004496"/>
    </source>
</evidence>
<dbReference type="InterPro" id="IPR050156">
    <property type="entry name" value="TC-AMP_synthase_SUA5"/>
</dbReference>
<evidence type="ECO:0000256" key="10">
    <source>
        <dbReference type="ARBA" id="ARBA00029774"/>
    </source>
</evidence>
<reference evidence="13 14" key="1">
    <citation type="submission" date="2016-07" db="EMBL/GenBank/DDBJ databases">
        <title>High microdiversification within the ubiquitous acI lineage of Actinobacteria.</title>
        <authorList>
            <person name="Neuenschwander S.M."/>
            <person name="Salcher M."/>
            <person name="Ghai R."/>
            <person name="Pernthaler J."/>
        </authorList>
    </citation>
    <scope>NUCLEOTIDE SEQUENCE [LARGE SCALE GENOMIC DNA]</scope>
    <source>
        <strain evidence="13">MMS-21-148</strain>
    </source>
</reference>
<evidence type="ECO:0000256" key="8">
    <source>
        <dbReference type="ARBA" id="ARBA00022741"/>
    </source>
</evidence>
<dbReference type="PROSITE" id="PS51163">
    <property type="entry name" value="YRDC"/>
    <property type="match status" value="1"/>
</dbReference>
<dbReference type="GO" id="GO:0061710">
    <property type="term" value="F:L-threonylcarbamoyladenylate synthase"/>
    <property type="evidence" value="ECO:0007669"/>
    <property type="project" value="UniProtKB-EC"/>
</dbReference>
<evidence type="ECO:0000313" key="14">
    <source>
        <dbReference type="Proteomes" id="UP000217144"/>
    </source>
</evidence>
<dbReference type="Pfam" id="PF01300">
    <property type="entry name" value="Sua5_yciO_yrdC"/>
    <property type="match status" value="1"/>
</dbReference>
<dbReference type="AlphaFoldDB" id="A0AAC9YPW4"/>
<dbReference type="GO" id="GO:0000049">
    <property type="term" value="F:tRNA binding"/>
    <property type="evidence" value="ECO:0007669"/>
    <property type="project" value="TreeGrafter"/>
</dbReference>
<evidence type="ECO:0000256" key="7">
    <source>
        <dbReference type="ARBA" id="ARBA00022695"/>
    </source>
</evidence>
<feature type="domain" description="YrdC-like" evidence="12">
    <location>
        <begin position="12"/>
        <end position="198"/>
    </location>
</feature>
<evidence type="ECO:0000256" key="9">
    <source>
        <dbReference type="ARBA" id="ARBA00022840"/>
    </source>
</evidence>
<proteinExistence type="inferred from homology"/>
<evidence type="ECO:0000256" key="11">
    <source>
        <dbReference type="ARBA" id="ARBA00048366"/>
    </source>
</evidence>
<dbReference type="EC" id="2.7.7.87" evidence="3"/>
<keyword evidence="9" id="KW-0067">ATP-binding</keyword>
<evidence type="ECO:0000313" key="13">
    <source>
        <dbReference type="EMBL" id="ASY10231.1"/>
    </source>
</evidence>
<dbReference type="PANTHER" id="PTHR17490:SF16">
    <property type="entry name" value="THREONYLCARBAMOYL-AMP SYNTHASE"/>
    <property type="match status" value="1"/>
</dbReference>
<organism evidence="13 14">
    <name type="scientific">Candidatus Planktophila lacus</name>
    <dbReference type="NCBI Taxonomy" id="1884913"/>
    <lineage>
        <taxon>Bacteria</taxon>
        <taxon>Bacillati</taxon>
        <taxon>Actinomycetota</taxon>
        <taxon>Actinomycetes</taxon>
        <taxon>Candidatus Nanopelagicales</taxon>
        <taxon>Candidatus Nanopelagicaceae</taxon>
        <taxon>Candidatus Planktophila</taxon>
    </lineage>
</organism>
<dbReference type="InterPro" id="IPR006070">
    <property type="entry name" value="Sua5-like_dom"/>
</dbReference>
<evidence type="ECO:0000256" key="6">
    <source>
        <dbReference type="ARBA" id="ARBA00022694"/>
    </source>
</evidence>
<accession>A0AAC9YPW4</accession>
<dbReference type="InterPro" id="IPR017945">
    <property type="entry name" value="DHBP_synth_RibB-like_a/b_dom"/>
</dbReference>
<keyword evidence="14" id="KW-1185">Reference proteome</keyword>
<dbReference type="EMBL" id="CP016769">
    <property type="protein sequence ID" value="ASY10231.1"/>
    <property type="molecule type" value="Genomic_DNA"/>
</dbReference>
<comment type="catalytic activity">
    <reaction evidence="11">
        <text>L-threonine + hydrogencarbonate + ATP = L-threonylcarbamoyladenylate + diphosphate + H2O</text>
        <dbReference type="Rhea" id="RHEA:36407"/>
        <dbReference type="ChEBI" id="CHEBI:15377"/>
        <dbReference type="ChEBI" id="CHEBI:17544"/>
        <dbReference type="ChEBI" id="CHEBI:30616"/>
        <dbReference type="ChEBI" id="CHEBI:33019"/>
        <dbReference type="ChEBI" id="CHEBI:57926"/>
        <dbReference type="ChEBI" id="CHEBI:73682"/>
        <dbReference type="EC" id="2.7.7.87"/>
    </reaction>
</comment>
<dbReference type="GO" id="GO:0003725">
    <property type="term" value="F:double-stranded RNA binding"/>
    <property type="evidence" value="ECO:0007669"/>
    <property type="project" value="InterPro"/>
</dbReference>
<comment type="subcellular location">
    <subcellularLocation>
        <location evidence="1">Cytoplasm</location>
    </subcellularLocation>
</comment>
<dbReference type="Gene3D" id="3.90.870.10">
    <property type="entry name" value="DHBP synthase"/>
    <property type="match status" value="1"/>
</dbReference>
<dbReference type="SUPFAM" id="SSF55821">
    <property type="entry name" value="YrdC/RibB"/>
    <property type="match status" value="1"/>
</dbReference>
<dbReference type="GO" id="GO:0005524">
    <property type="term" value="F:ATP binding"/>
    <property type="evidence" value="ECO:0007669"/>
    <property type="project" value="UniProtKB-KW"/>
</dbReference>